<keyword evidence="3 7" id="KW-1133">Transmembrane helix</keyword>
<feature type="transmembrane region" description="Helical" evidence="7">
    <location>
        <begin position="214"/>
        <end position="233"/>
    </location>
</feature>
<feature type="transmembrane region" description="Helical" evidence="7">
    <location>
        <begin position="177"/>
        <end position="202"/>
    </location>
</feature>
<evidence type="ECO:0000256" key="3">
    <source>
        <dbReference type="ARBA" id="ARBA00022989"/>
    </source>
</evidence>
<evidence type="ECO:0000256" key="4">
    <source>
        <dbReference type="ARBA" id="ARBA00023136"/>
    </source>
</evidence>
<feature type="transmembrane region" description="Helical" evidence="7">
    <location>
        <begin position="133"/>
        <end position="157"/>
    </location>
</feature>
<evidence type="ECO:0000259" key="8">
    <source>
        <dbReference type="Pfam" id="PF20684"/>
    </source>
</evidence>
<dbReference type="AlphaFoldDB" id="A0A1S9RP23"/>
<keyword evidence="4 7" id="KW-0472">Membrane</keyword>
<accession>A0A1S9RP23</accession>
<reference evidence="10" key="1">
    <citation type="submission" date="2015-09" db="EMBL/GenBank/DDBJ databases">
        <authorList>
            <person name="Fill T.P."/>
            <person name="Baretta J.F."/>
            <person name="de Almeida L.G."/>
            <person name="Rocha M."/>
            <person name="de Souza D.H."/>
            <person name="Malavazi I."/>
            <person name="Cerdeira L.T."/>
            <person name="Hong H."/>
            <person name="Samborskyy M."/>
            <person name="de Vasconcelos A.T."/>
            <person name="Leadlay P."/>
            <person name="Rodrigues-Filho E."/>
        </authorList>
    </citation>
    <scope>NUCLEOTIDE SEQUENCE [LARGE SCALE GENOMIC DNA]</scope>
    <source>
        <strain evidence="10">LaBioMMi 136</strain>
    </source>
</reference>
<gene>
    <name evidence="9" type="ORF">PEBR_17638</name>
</gene>
<dbReference type="PANTHER" id="PTHR33048:SF2">
    <property type="entry name" value="SRPK"/>
    <property type="match status" value="1"/>
</dbReference>
<dbReference type="GO" id="GO:0016020">
    <property type="term" value="C:membrane"/>
    <property type="evidence" value="ECO:0007669"/>
    <property type="project" value="UniProtKB-SubCell"/>
</dbReference>
<evidence type="ECO:0000256" key="2">
    <source>
        <dbReference type="ARBA" id="ARBA00022692"/>
    </source>
</evidence>
<comment type="subcellular location">
    <subcellularLocation>
        <location evidence="1">Membrane</location>
        <topology evidence="1">Multi-pass membrane protein</topology>
    </subcellularLocation>
</comment>
<evidence type="ECO:0000256" key="6">
    <source>
        <dbReference type="SAM" id="MobiDB-lite"/>
    </source>
</evidence>
<dbReference type="InterPro" id="IPR052337">
    <property type="entry name" value="SAT4-like"/>
</dbReference>
<evidence type="ECO:0000256" key="5">
    <source>
        <dbReference type="ARBA" id="ARBA00038359"/>
    </source>
</evidence>
<protein>
    <submittedName>
        <fullName evidence="9">Putative srpk</fullName>
    </submittedName>
</protein>
<evidence type="ECO:0000313" key="10">
    <source>
        <dbReference type="Proteomes" id="UP000190744"/>
    </source>
</evidence>
<name>A0A1S9RP23_PENBI</name>
<dbReference type="PANTHER" id="PTHR33048">
    <property type="entry name" value="PTH11-LIKE INTEGRAL MEMBRANE PROTEIN (AFU_ORTHOLOGUE AFUA_5G11245)"/>
    <property type="match status" value="1"/>
</dbReference>
<proteinExistence type="inferred from homology"/>
<dbReference type="InterPro" id="IPR049326">
    <property type="entry name" value="Rhodopsin_dom_fungi"/>
</dbReference>
<evidence type="ECO:0000313" key="9">
    <source>
        <dbReference type="EMBL" id="OOQ87279.1"/>
    </source>
</evidence>
<comment type="similarity">
    <text evidence="5">Belongs to the SAT4 family.</text>
</comment>
<sequence>MAENVEAWTLLALALATILIRISVRWKLVGPANFQLDDYLMLLAGVFFTLNTVTAYFVGAEFDGLTNSYMTPEHRASLSPDSKEWSNRVSGSKIQVVEWSLYVAVLWLVKLALTVFYSRLTTGLQHLPTRVRLAYIILIVTYLIIELSILLSCQPFHSFWQINPDPGKLCQPTNSPIYVFVVVILNVITDIYLLFIPLPLLWQVKIGLRRKMPLIALFSGATFVIIAATMRAITIMTSGPEGAIAGSMWACRETFVSVVVSNLPIIQPLVRKGFRSIGLFQRFSSSGKPSGQSYPLSSRANRCNEGGKSAAGPTHTEVFAWSSDEYILNEPEPIPKGIKVVSETIVRSEPWATEEGQGGDHVATSLKEWEVRSLGR</sequence>
<evidence type="ECO:0000256" key="7">
    <source>
        <dbReference type="SAM" id="Phobius"/>
    </source>
</evidence>
<feature type="transmembrane region" description="Helical" evidence="7">
    <location>
        <begin position="99"/>
        <end position="121"/>
    </location>
</feature>
<dbReference type="EMBL" id="LJBN01000126">
    <property type="protein sequence ID" value="OOQ87279.1"/>
    <property type="molecule type" value="Genomic_DNA"/>
</dbReference>
<feature type="domain" description="Rhodopsin" evidence="8">
    <location>
        <begin position="21"/>
        <end position="272"/>
    </location>
</feature>
<feature type="transmembrane region" description="Helical" evidence="7">
    <location>
        <begin position="6"/>
        <end position="24"/>
    </location>
</feature>
<feature type="transmembrane region" description="Helical" evidence="7">
    <location>
        <begin position="36"/>
        <end position="58"/>
    </location>
</feature>
<dbReference type="Pfam" id="PF20684">
    <property type="entry name" value="Fung_rhodopsin"/>
    <property type="match status" value="1"/>
</dbReference>
<keyword evidence="2 7" id="KW-0812">Transmembrane</keyword>
<feature type="compositionally biased region" description="Polar residues" evidence="6">
    <location>
        <begin position="285"/>
        <end position="301"/>
    </location>
</feature>
<evidence type="ECO:0000256" key="1">
    <source>
        <dbReference type="ARBA" id="ARBA00004141"/>
    </source>
</evidence>
<dbReference type="Proteomes" id="UP000190744">
    <property type="component" value="Unassembled WGS sequence"/>
</dbReference>
<comment type="caution">
    <text evidence="9">The sequence shown here is derived from an EMBL/GenBank/DDBJ whole genome shotgun (WGS) entry which is preliminary data.</text>
</comment>
<feature type="region of interest" description="Disordered" evidence="6">
    <location>
        <begin position="285"/>
        <end position="311"/>
    </location>
</feature>
<organism evidence="9 10">
    <name type="scientific">Penicillium brasilianum</name>
    <dbReference type="NCBI Taxonomy" id="104259"/>
    <lineage>
        <taxon>Eukaryota</taxon>
        <taxon>Fungi</taxon>
        <taxon>Dikarya</taxon>
        <taxon>Ascomycota</taxon>
        <taxon>Pezizomycotina</taxon>
        <taxon>Eurotiomycetes</taxon>
        <taxon>Eurotiomycetidae</taxon>
        <taxon>Eurotiales</taxon>
        <taxon>Aspergillaceae</taxon>
        <taxon>Penicillium</taxon>
    </lineage>
</organism>